<comment type="similarity">
    <text evidence="10">Belongs to the 'phage' integrase family. XerC subfamily.</text>
</comment>
<name>A0A662DF21_UNCAE</name>
<dbReference type="Pfam" id="PF00589">
    <property type="entry name" value="Phage_integrase"/>
    <property type="match status" value="1"/>
</dbReference>
<dbReference type="AlphaFoldDB" id="A0A662DF21"/>
<feature type="active site" evidence="10">
    <location>
        <position position="238"/>
    </location>
</feature>
<accession>A0A662DF21</accession>
<feature type="active site" evidence="10">
    <location>
        <position position="144"/>
    </location>
</feature>
<evidence type="ECO:0000256" key="2">
    <source>
        <dbReference type="ARBA" id="ARBA00010450"/>
    </source>
</evidence>
<comment type="similarity">
    <text evidence="2">Belongs to the 'phage' integrase family. XerD subfamily.</text>
</comment>
<reference evidence="13 14" key="1">
    <citation type="submission" date="2018-06" db="EMBL/GenBank/DDBJ databases">
        <title>Extensive metabolic versatility and redundancy in microbially diverse, dynamic hydrothermal sediments.</title>
        <authorList>
            <person name="Dombrowski N."/>
            <person name="Teske A."/>
            <person name="Baker B.J."/>
        </authorList>
    </citation>
    <scope>NUCLEOTIDE SEQUENCE [LARGE SCALE GENOMIC DNA]</scope>
    <source>
        <strain evidence="13">B3_G15</strain>
    </source>
</reference>
<organism evidence="13 14">
    <name type="scientific">Aerophobetes bacterium</name>
    <dbReference type="NCBI Taxonomy" id="2030807"/>
    <lineage>
        <taxon>Bacteria</taxon>
        <taxon>Candidatus Aerophobota</taxon>
    </lineage>
</organism>
<feature type="active site" evidence="10">
    <location>
        <position position="235"/>
    </location>
</feature>
<evidence type="ECO:0000256" key="3">
    <source>
        <dbReference type="ARBA" id="ARBA00022490"/>
    </source>
</evidence>
<keyword evidence="3 10" id="KW-0963">Cytoplasm</keyword>
<evidence type="ECO:0000256" key="8">
    <source>
        <dbReference type="ARBA" id="ARBA00023172"/>
    </source>
</evidence>
<dbReference type="NCBIfam" id="NF040815">
    <property type="entry name" value="recomb_XerA_Arch"/>
    <property type="match status" value="1"/>
</dbReference>
<evidence type="ECO:0000256" key="9">
    <source>
        <dbReference type="ARBA" id="ARBA00023306"/>
    </source>
</evidence>
<keyword evidence="8 10" id="KW-0233">DNA recombination</keyword>
<feature type="active site" evidence="10">
    <location>
        <position position="168"/>
    </location>
</feature>
<dbReference type="InterPro" id="IPR004107">
    <property type="entry name" value="Integrase_SAM-like_N"/>
</dbReference>
<dbReference type="GO" id="GO:0005737">
    <property type="term" value="C:cytoplasm"/>
    <property type="evidence" value="ECO:0007669"/>
    <property type="project" value="UniProtKB-SubCell"/>
</dbReference>
<evidence type="ECO:0000256" key="10">
    <source>
        <dbReference type="HAMAP-Rule" id="MF_01808"/>
    </source>
</evidence>
<evidence type="ECO:0000256" key="7">
    <source>
        <dbReference type="ARBA" id="ARBA00023125"/>
    </source>
</evidence>
<dbReference type="InterPro" id="IPR011010">
    <property type="entry name" value="DNA_brk_join_enz"/>
</dbReference>
<keyword evidence="7 10" id="KW-0238">DNA-binding</keyword>
<evidence type="ECO:0000259" key="11">
    <source>
        <dbReference type="PROSITE" id="PS51898"/>
    </source>
</evidence>
<dbReference type="InterPro" id="IPR013762">
    <property type="entry name" value="Integrase-like_cat_sf"/>
</dbReference>
<dbReference type="GO" id="GO:0007059">
    <property type="term" value="P:chromosome segregation"/>
    <property type="evidence" value="ECO:0007669"/>
    <property type="project" value="UniProtKB-UniRule"/>
</dbReference>
<evidence type="ECO:0000256" key="6">
    <source>
        <dbReference type="ARBA" id="ARBA00022908"/>
    </source>
</evidence>
<dbReference type="Proteomes" id="UP000280417">
    <property type="component" value="Unassembled WGS sequence"/>
</dbReference>
<dbReference type="PROSITE" id="PS51900">
    <property type="entry name" value="CB"/>
    <property type="match status" value="1"/>
</dbReference>
<comment type="caution">
    <text evidence="13">The sequence shown here is derived from an EMBL/GenBank/DDBJ whole genome shotgun (WGS) entry which is preliminary data.</text>
</comment>
<dbReference type="CDD" id="cd00798">
    <property type="entry name" value="INT_XerDC_C"/>
    <property type="match status" value="1"/>
</dbReference>
<dbReference type="Gene3D" id="1.10.150.130">
    <property type="match status" value="1"/>
</dbReference>
<dbReference type="EMBL" id="QMQA01000048">
    <property type="protein sequence ID" value="RLE14360.1"/>
    <property type="molecule type" value="Genomic_DNA"/>
</dbReference>
<dbReference type="NCBIfam" id="NF001399">
    <property type="entry name" value="PRK00283.1"/>
    <property type="match status" value="1"/>
</dbReference>
<dbReference type="GO" id="GO:0006313">
    <property type="term" value="P:DNA transposition"/>
    <property type="evidence" value="ECO:0007669"/>
    <property type="project" value="UniProtKB-UniRule"/>
</dbReference>
<feature type="active site" description="O-(3'-phospho-DNA)-tyrosine intermediate" evidence="10">
    <location>
        <position position="270"/>
    </location>
</feature>
<dbReference type="PROSITE" id="PS51898">
    <property type="entry name" value="TYR_RECOMBINASE"/>
    <property type="match status" value="1"/>
</dbReference>
<feature type="domain" description="Core-binding (CB)" evidence="12">
    <location>
        <begin position="1"/>
        <end position="83"/>
    </location>
</feature>
<evidence type="ECO:0000256" key="4">
    <source>
        <dbReference type="ARBA" id="ARBA00022618"/>
    </source>
</evidence>
<dbReference type="InterPro" id="IPR002104">
    <property type="entry name" value="Integrase_catalytic"/>
</dbReference>
<proteinExistence type="inferred from homology"/>
<dbReference type="HAMAP" id="MF_01808">
    <property type="entry name" value="Recomb_XerC_XerD"/>
    <property type="match status" value="1"/>
</dbReference>
<dbReference type="Gene3D" id="1.10.443.10">
    <property type="entry name" value="Intergrase catalytic core"/>
    <property type="match status" value="1"/>
</dbReference>
<evidence type="ECO:0000313" key="14">
    <source>
        <dbReference type="Proteomes" id="UP000280417"/>
    </source>
</evidence>
<evidence type="ECO:0000256" key="1">
    <source>
        <dbReference type="ARBA" id="ARBA00004496"/>
    </source>
</evidence>
<feature type="domain" description="Tyr recombinase" evidence="11">
    <location>
        <begin position="104"/>
        <end position="283"/>
    </location>
</feature>
<dbReference type="InterPro" id="IPR023009">
    <property type="entry name" value="Tyrosine_recombinase_XerC/XerD"/>
</dbReference>
<dbReference type="NCBIfam" id="TIGR02225">
    <property type="entry name" value="recomb_XerD"/>
    <property type="match status" value="1"/>
</dbReference>
<gene>
    <name evidence="13" type="primary">xerD</name>
    <name evidence="10" type="synonym">xerC</name>
    <name evidence="13" type="ORF">DRJ04_02555</name>
</gene>
<dbReference type="Pfam" id="PF02899">
    <property type="entry name" value="Phage_int_SAM_1"/>
    <property type="match status" value="1"/>
</dbReference>
<keyword evidence="4 10" id="KW-0132">Cell division</keyword>
<comment type="subunit">
    <text evidence="10">Forms a cyclic heterotetrameric complex composed of two molecules of XerC and two molecules of XerD.</text>
</comment>
<keyword evidence="5 10" id="KW-0159">Chromosome partition</keyword>
<feature type="active site" evidence="10">
    <location>
        <position position="261"/>
    </location>
</feature>
<evidence type="ECO:0000259" key="12">
    <source>
        <dbReference type="PROSITE" id="PS51900"/>
    </source>
</evidence>
<keyword evidence="6 10" id="KW-0229">DNA integration</keyword>
<keyword evidence="9 10" id="KW-0131">Cell cycle</keyword>
<dbReference type="SUPFAM" id="SSF56349">
    <property type="entry name" value="DNA breaking-rejoining enzymes"/>
    <property type="match status" value="1"/>
</dbReference>
<protein>
    <recommendedName>
        <fullName evidence="10">Tyrosine recombinase XerC</fullName>
    </recommendedName>
</protein>
<evidence type="ECO:0000313" key="13">
    <source>
        <dbReference type="EMBL" id="RLE14360.1"/>
    </source>
</evidence>
<dbReference type="GO" id="GO:0003677">
    <property type="term" value="F:DNA binding"/>
    <property type="evidence" value="ECO:0007669"/>
    <property type="project" value="UniProtKB-UniRule"/>
</dbReference>
<dbReference type="InterPro" id="IPR044068">
    <property type="entry name" value="CB"/>
</dbReference>
<comment type="function">
    <text evidence="10">Site-specific tyrosine recombinase, which acts by catalyzing the cutting and rejoining of the recombining DNA molecules. The XerC-XerD complex is essential to convert dimers of the bacterial chromosome into monomers to permit their segregation at cell division. It also contributes to the segregational stability of plasmids.</text>
</comment>
<dbReference type="GO" id="GO:0009037">
    <property type="term" value="F:tyrosine-based site-specific recombinase activity"/>
    <property type="evidence" value="ECO:0007669"/>
    <property type="project" value="UniProtKB-UniRule"/>
</dbReference>
<dbReference type="PANTHER" id="PTHR30349">
    <property type="entry name" value="PHAGE INTEGRASE-RELATED"/>
    <property type="match status" value="1"/>
</dbReference>
<comment type="subcellular location">
    <subcellularLocation>
        <location evidence="1 10">Cytoplasm</location>
    </subcellularLocation>
</comment>
<dbReference type="InterPro" id="IPR050090">
    <property type="entry name" value="Tyrosine_recombinase_XerCD"/>
</dbReference>
<dbReference type="InterPro" id="IPR011932">
    <property type="entry name" value="Recomb_XerD"/>
</dbReference>
<dbReference type="InterPro" id="IPR010998">
    <property type="entry name" value="Integrase_recombinase_N"/>
</dbReference>
<dbReference type="PANTHER" id="PTHR30349:SF81">
    <property type="entry name" value="TYROSINE RECOMBINASE XERC"/>
    <property type="match status" value="1"/>
</dbReference>
<dbReference type="GO" id="GO:0051301">
    <property type="term" value="P:cell division"/>
    <property type="evidence" value="ECO:0007669"/>
    <property type="project" value="UniProtKB-KW"/>
</dbReference>
<evidence type="ECO:0000256" key="5">
    <source>
        <dbReference type="ARBA" id="ARBA00022829"/>
    </source>
</evidence>
<sequence>MPQITIDSFLDYLRIERGLSPNTILSYRVDLEQFKKWLGSDMLSISSSVVGKYASFLKDTRRLSTSSVSRKLSAIRMFYRFLQAEGAATENPAQAVVSPRRGRKIPSYLSLREVERLLDVPDTTSPAGLRDKAILECLYATGLRISELVSLNRRDLNLASGWLKVQGKGSRERMVPLGKEAIKWLNRYLREREGVRKDSPLFCNRYGERISRQSCWKMIKKYARIAGINKVISPHTLRHSFATHLLSRDADLRSVQELLGHVSISTTQIYTHITQERLIKIYKKYHPRV</sequence>